<proteinExistence type="predicted"/>
<dbReference type="STRING" id="869209.Tresu_0246"/>
<organism evidence="1 2">
    <name type="scientific">Treponema succinifaciens (strain ATCC 33096 / DSM 2489 / 6091)</name>
    <dbReference type="NCBI Taxonomy" id="869209"/>
    <lineage>
        <taxon>Bacteria</taxon>
        <taxon>Pseudomonadati</taxon>
        <taxon>Spirochaetota</taxon>
        <taxon>Spirochaetia</taxon>
        <taxon>Spirochaetales</taxon>
        <taxon>Treponemataceae</taxon>
        <taxon>Treponema</taxon>
    </lineage>
</organism>
<evidence type="ECO:0000313" key="1">
    <source>
        <dbReference type="EMBL" id="AEB13207.1"/>
    </source>
</evidence>
<dbReference type="Gene3D" id="2.60.40.2870">
    <property type="match status" value="1"/>
</dbReference>
<accession>F2NUB4</accession>
<dbReference type="RefSeq" id="WP_013700518.1">
    <property type="nucleotide sequence ID" value="NC_015385.1"/>
</dbReference>
<reference evidence="1 2" key="1">
    <citation type="journal article" date="2011" name="Stand. Genomic Sci.">
        <title>Complete genome sequence of Treponema succinifaciens type strain (6091).</title>
        <authorList>
            <person name="Han C."/>
            <person name="Gronow S."/>
            <person name="Teshima H."/>
            <person name="Lapidus A."/>
            <person name="Nolan M."/>
            <person name="Lucas S."/>
            <person name="Hammon N."/>
            <person name="Deshpande S."/>
            <person name="Cheng J.F."/>
            <person name="Zeytun A."/>
            <person name="Tapia R."/>
            <person name="Goodwin L."/>
            <person name="Pitluck S."/>
            <person name="Liolios K."/>
            <person name="Pagani I."/>
            <person name="Ivanova N."/>
            <person name="Mavromatis K."/>
            <person name="Mikhailova N."/>
            <person name="Huntemann M."/>
            <person name="Pati A."/>
            <person name="Chen A."/>
            <person name="Palaniappan K."/>
            <person name="Land M."/>
            <person name="Hauser L."/>
            <person name="Brambilla E.M."/>
            <person name="Rohde M."/>
            <person name="Goker M."/>
            <person name="Woyke T."/>
            <person name="Bristow J."/>
            <person name="Eisen J.A."/>
            <person name="Markowitz V."/>
            <person name="Hugenholtz P."/>
            <person name="Kyrpides N.C."/>
            <person name="Klenk H.P."/>
            <person name="Detter J.C."/>
        </authorList>
    </citation>
    <scope>NUCLEOTIDE SEQUENCE [LARGE SCALE GENOMIC DNA]</scope>
    <source>
        <strain evidence="2">ATCC 33096 / DSM 2489 / 6091</strain>
    </source>
</reference>
<protein>
    <submittedName>
        <fullName evidence="1">Uncharacterized protein</fullName>
    </submittedName>
</protein>
<dbReference type="EMBL" id="CP002631">
    <property type="protein sequence ID" value="AEB13207.1"/>
    <property type="molecule type" value="Genomic_DNA"/>
</dbReference>
<gene>
    <name evidence="1" type="ordered locus">Tresu_0246</name>
</gene>
<dbReference type="HOGENOM" id="CLU_2060417_0_0_12"/>
<dbReference type="InterPro" id="IPR032624">
    <property type="entry name" value="DUF4879"/>
</dbReference>
<dbReference type="Proteomes" id="UP000006852">
    <property type="component" value="Chromosome"/>
</dbReference>
<reference evidence="2" key="2">
    <citation type="submission" date="2011-04" db="EMBL/GenBank/DDBJ databases">
        <title>The complete genome of chromosome of Treponema succinifaciens DSM 2489.</title>
        <authorList>
            <person name="Lucas S."/>
            <person name="Copeland A."/>
            <person name="Lapidus A."/>
            <person name="Bruce D."/>
            <person name="Goodwin L."/>
            <person name="Pitluck S."/>
            <person name="Peters L."/>
            <person name="Kyrpides N."/>
            <person name="Mavromatis K."/>
            <person name="Ivanova N."/>
            <person name="Ovchinnikova G."/>
            <person name="Teshima H."/>
            <person name="Detter J.C."/>
            <person name="Tapia R."/>
            <person name="Han C."/>
            <person name="Land M."/>
            <person name="Hauser L."/>
            <person name="Markowitz V."/>
            <person name="Cheng J.-F."/>
            <person name="Hugenholtz P."/>
            <person name="Woyke T."/>
            <person name="Wu D."/>
            <person name="Gronow S."/>
            <person name="Wellnitz S."/>
            <person name="Brambilla E."/>
            <person name="Klenk H.-P."/>
            <person name="Eisen J.A."/>
        </authorList>
    </citation>
    <scope>NUCLEOTIDE SEQUENCE [LARGE SCALE GENOMIC DNA]</scope>
    <source>
        <strain evidence="2">ATCC 33096 / DSM 2489 / 6091</strain>
    </source>
</reference>
<dbReference type="OrthoDB" id="5323736at2"/>
<keyword evidence="2" id="KW-1185">Reference proteome</keyword>
<dbReference type="Pfam" id="PF16219">
    <property type="entry name" value="DUF4879"/>
    <property type="match status" value="1"/>
</dbReference>
<sequence length="119" mass="13199">MPQAMPLQEVRVIGVCSEKSKGEWEEIKKGQSMTRHSHGGSFLRIATVDIGYGHSGVEKMNSSQLKQYDSSIETDSSGIAFAFIKYWNADGYNGGNFTYENDTLTGTYCTKSTRLLIQS</sequence>
<dbReference type="GeneID" id="302997481"/>
<dbReference type="eggNOG" id="ENOG5031DZI">
    <property type="taxonomic scope" value="Bacteria"/>
</dbReference>
<evidence type="ECO:0000313" key="2">
    <source>
        <dbReference type="Proteomes" id="UP000006852"/>
    </source>
</evidence>
<dbReference type="KEGG" id="tsu:Tresu_0246"/>
<dbReference type="AlphaFoldDB" id="F2NUB4"/>
<name>F2NUB4_TRES6</name>